<reference evidence="1" key="1">
    <citation type="submission" date="2021-02" db="EMBL/GenBank/DDBJ databases">
        <authorList>
            <person name="Nowell W R."/>
        </authorList>
    </citation>
    <scope>NUCLEOTIDE SEQUENCE</scope>
</reference>
<comment type="caution">
    <text evidence="1">The sequence shown here is derived from an EMBL/GenBank/DDBJ whole genome shotgun (WGS) entry which is preliminary data.</text>
</comment>
<dbReference type="Proteomes" id="UP000663842">
    <property type="component" value="Unassembled WGS sequence"/>
</dbReference>
<gene>
    <name evidence="1" type="ORF">UXM345_LOCUS31555</name>
</gene>
<name>A0A820FSH6_9BILA</name>
<dbReference type="AlphaFoldDB" id="A0A820FSH6"/>
<dbReference type="EMBL" id="CAJOBF010008982">
    <property type="protein sequence ID" value="CAF4266326.1"/>
    <property type="molecule type" value="Genomic_DNA"/>
</dbReference>
<evidence type="ECO:0000313" key="2">
    <source>
        <dbReference type="Proteomes" id="UP000663842"/>
    </source>
</evidence>
<organism evidence="1 2">
    <name type="scientific">Rotaria magnacalcarata</name>
    <dbReference type="NCBI Taxonomy" id="392030"/>
    <lineage>
        <taxon>Eukaryota</taxon>
        <taxon>Metazoa</taxon>
        <taxon>Spiralia</taxon>
        <taxon>Gnathifera</taxon>
        <taxon>Rotifera</taxon>
        <taxon>Eurotatoria</taxon>
        <taxon>Bdelloidea</taxon>
        <taxon>Philodinida</taxon>
        <taxon>Philodinidae</taxon>
        <taxon>Rotaria</taxon>
    </lineage>
</organism>
<protein>
    <submittedName>
        <fullName evidence="1">Uncharacterized protein</fullName>
    </submittedName>
</protein>
<accession>A0A820FSH6</accession>
<sequence>STPRPASAASTTSCKRTFFNYAEFWSEEFHLSGKQLDRNRLCMPWPMATKTF</sequence>
<evidence type="ECO:0000313" key="1">
    <source>
        <dbReference type="EMBL" id="CAF4266326.1"/>
    </source>
</evidence>
<feature type="non-terminal residue" evidence="1">
    <location>
        <position position="1"/>
    </location>
</feature>
<proteinExistence type="predicted"/>